<keyword evidence="1 4" id="KW-0489">Methyltransferase</keyword>
<dbReference type="PROSITE" id="PS50926">
    <property type="entry name" value="TRAM"/>
    <property type="match status" value="1"/>
</dbReference>
<feature type="binding site" evidence="4">
    <location>
        <position position="293"/>
    </location>
    <ligand>
        <name>S-adenosyl-L-methionine</name>
        <dbReference type="ChEBI" id="CHEBI:59789"/>
    </ligand>
</feature>
<dbReference type="HOGENOM" id="CLU_014689_7_1_9"/>
<sequence>MSKKTEPERKTEEVEIVRLSSEGAGVGQIRGKTVFVPGMLPGEKGTVTVTEEKKTYLRGRLVKLERISPARRLPSCAVFEQCGGCSVQHLSYEDTLQWKQSVVRDALLRIGRLEVEVRPVIGMEDPWEYRNKAVLHCDRRGRLGYYAKNSNDLVEFPHCKLLPQTMNAKIKALRQVLGAGKYDVQEVVFRENSRQETLICLKGKMTGEEADRLSRAIRPSFQAAADIRGEWQADTGLPDEKCSIIIQQGDREMPGQGRPSLKGDQGVPSFGLPFLKENINGLMFKVSYNAFQQVNLRQTEVLYNTVLQMAGRSQGQADKDKSNQETPSGVEGTEQSSKTADKEIADDKVDDHTVVRKRIKQVWDLYCGIGTITLLLAGMAENVTGMEENSLAIADAAQNAAENKISNVKFIEGRVEDRIGEQKDRPDLVVVDPPRAGMNKRVIAALLDRKPQSIIYVSCDPATMARDVGMLANGMEIPEGKGAGLKRLKGAYRVVEVQPVDMFGWTESVECVVKLERR</sequence>
<dbReference type="InterPro" id="IPR002792">
    <property type="entry name" value="TRAM_dom"/>
</dbReference>
<comment type="similarity">
    <text evidence="4">Belongs to the class I-like SAM-binding methyltransferase superfamily. RNA M5U methyltransferase family.</text>
</comment>
<evidence type="ECO:0000256" key="3">
    <source>
        <dbReference type="ARBA" id="ARBA00022691"/>
    </source>
</evidence>
<name>F0T0M8_SYNGF</name>
<dbReference type="Proteomes" id="UP000007488">
    <property type="component" value="Chromosome"/>
</dbReference>
<dbReference type="SUPFAM" id="SSF53335">
    <property type="entry name" value="S-adenosyl-L-methionine-dependent methyltransferases"/>
    <property type="match status" value="1"/>
</dbReference>
<evidence type="ECO:0000256" key="4">
    <source>
        <dbReference type="PROSITE-ProRule" id="PRU01024"/>
    </source>
</evidence>
<proteinExistence type="inferred from homology"/>
<dbReference type="KEGG" id="sgy:Sgly_0731"/>
<keyword evidence="3 4" id="KW-0949">S-adenosyl-L-methionine</keyword>
<feature type="binding site" evidence="4">
    <location>
        <position position="366"/>
    </location>
    <ligand>
        <name>S-adenosyl-L-methionine</name>
        <dbReference type="ChEBI" id="CHEBI:59789"/>
    </ligand>
</feature>
<dbReference type="InterPro" id="IPR030390">
    <property type="entry name" value="MeTrfase_TrmA_AS"/>
</dbReference>
<feature type="binding site" evidence="4">
    <location>
        <position position="387"/>
    </location>
    <ligand>
        <name>S-adenosyl-L-methionine</name>
        <dbReference type="ChEBI" id="CHEBI:59789"/>
    </ligand>
</feature>
<dbReference type="STRING" id="645991.Sgly_0731"/>
<dbReference type="PANTHER" id="PTHR11061">
    <property type="entry name" value="RNA M5U METHYLTRANSFERASE"/>
    <property type="match status" value="1"/>
</dbReference>
<evidence type="ECO:0000256" key="1">
    <source>
        <dbReference type="ARBA" id="ARBA00022603"/>
    </source>
</evidence>
<dbReference type="Gene3D" id="3.40.50.150">
    <property type="entry name" value="Vaccinia Virus protein VP39"/>
    <property type="match status" value="2"/>
</dbReference>
<dbReference type="FunFam" id="2.40.50.140:FF:000097">
    <property type="entry name" value="23S rRNA (uracil(1939)-C(5))-methyltransferase RlmD"/>
    <property type="match status" value="1"/>
</dbReference>
<dbReference type="Pfam" id="PF01938">
    <property type="entry name" value="TRAM"/>
    <property type="match status" value="1"/>
</dbReference>
<dbReference type="EMBL" id="CP002547">
    <property type="protein sequence ID" value="ADY55093.1"/>
    <property type="molecule type" value="Genomic_DNA"/>
</dbReference>
<dbReference type="GO" id="GO:0070475">
    <property type="term" value="P:rRNA base methylation"/>
    <property type="evidence" value="ECO:0007669"/>
    <property type="project" value="TreeGrafter"/>
</dbReference>
<dbReference type="Pfam" id="PF05958">
    <property type="entry name" value="tRNA_U5-meth_tr"/>
    <property type="match status" value="1"/>
</dbReference>
<dbReference type="PROSITE" id="PS01230">
    <property type="entry name" value="TRMA_1"/>
    <property type="match status" value="1"/>
</dbReference>
<gene>
    <name evidence="8" type="ordered locus">Sgly_0731</name>
</gene>
<dbReference type="RefSeq" id="WP_013623964.1">
    <property type="nucleotide sequence ID" value="NC_015172.1"/>
</dbReference>
<dbReference type="GO" id="GO:0070041">
    <property type="term" value="F:rRNA (uridine-C5-)-methyltransferase activity"/>
    <property type="evidence" value="ECO:0007669"/>
    <property type="project" value="TreeGrafter"/>
</dbReference>
<evidence type="ECO:0000256" key="2">
    <source>
        <dbReference type="ARBA" id="ARBA00022679"/>
    </source>
</evidence>
<feature type="region of interest" description="Disordered" evidence="6">
    <location>
        <begin position="312"/>
        <end position="345"/>
    </location>
</feature>
<protein>
    <submittedName>
        <fullName evidence="8">RNA methyltransferase, TrmA family</fullName>
    </submittedName>
</protein>
<dbReference type="PANTHER" id="PTHR11061:SF30">
    <property type="entry name" value="TRNA (URACIL(54)-C(5))-METHYLTRANSFERASE"/>
    <property type="match status" value="1"/>
</dbReference>
<feature type="domain" description="TRAM" evidence="7">
    <location>
        <begin position="4"/>
        <end position="63"/>
    </location>
</feature>
<reference evidence="8 9" key="1">
    <citation type="journal article" date="2011" name="Stand. Genomic Sci.">
        <title>Complete genome sequence of Syntrophobotulus glycolicus type strain (FlGlyR).</title>
        <authorList>
            <person name="Han C."/>
            <person name="Mwirichia R."/>
            <person name="Chertkov O."/>
            <person name="Held B."/>
            <person name="Lapidus A."/>
            <person name="Nolan M."/>
            <person name="Lucas S."/>
            <person name="Hammon N."/>
            <person name="Deshpande S."/>
            <person name="Cheng J.F."/>
            <person name="Tapia R."/>
            <person name="Goodwin L."/>
            <person name="Pitluck S."/>
            <person name="Huntemann M."/>
            <person name="Liolios K."/>
            <person name="Ivanova N."/>
            <person name="Pagani I."/>
            <person name="Mavromatis K."/>
            <person name="Ovchinikova G."/>
            <person name="Pati A."/>
            <person name="Chen A."/>
            <person name="Palaniappan K."/>
            <person name="Land M."/>
            <person name="Hauser L."/>
            <person name="Brambilla E.M."/>
            <person name="Rohde M."/>
            <person name="Spring S."/>
            <person name="Sikorski J."/>
            <person name="Goker M."/>
            <person name="Woyke T."/>
            <person name="Bristow J."/>
            <person name="Eisen J.A."/>
            <person name="Markowitz V."/>
            <person name="Hugenholtz P."/>
            <person name="Kyrpides N.C."/>
            <person name="Klenk H.P."/>
            <person name="Detter J.C."/>
        </authorList>
    </citation>
    <scope>NUCLEOTIDE SEQUENCE [LARGE SCALE GENOMIC DNA]</scope>
    <source>
        <strain evidence="9">DSM 8271 / FlGlyR</strain>
    </source>
</reference>
<dbReference type="PROSITE" id="PS51687">
    <property type="entry name" value="SAM_MT_RNA_M5U"/>
    <property type="match status" value="1"/>
</dbReference>
<dbReference type="InterPro" id="IPR029063">
    <property type="entry name" value="SAM-dependent_MTases_sf"/>
</dbReference>
<evidence type="ECO:0000256" key="6">
    <source>
        <dbReference type="SAM" id="MobiDB-lite"/>
    </source>
</evidence>
<keyword evidence="2 4" id="KW-0808">Transferase</keyword>
<keyword evidence="9" id="KW-1185">Reference proteome</keyword>
<feature type="binding site" evidence="4">
    <location>
        <position position="432"/>
    </location>
    <ligand>
        <name>S-adenosyl-L-methionine</name>
        <dbReference type="ChEBI" id="CHEBI:59789"/>
    </ligand>
</feature>
<dbReference type="CDD" id="cd02440">
    <property type="entry name" value="AdoMet_MTases"/>
    <property type="match status" value="1"/>
</dbReference>
<reference evidence="9" key="2">
    <citation type="submission" date="2011-02" db="EMBL/GenBank/DDBJ databases">
        <title>The complete genome of Syntrophobotulus glycolicus DSM 8271.</title>
        <authorList>
            <person name="Lucas S."/>
            <person name="Copeland A."/>
            <person name="Lapidus A."/>
            <person name="Bruce D."/>
            <person name="Goodwin L."/>
            <person name="Pitluck S."/>
            <person name="Kyrpides N."/>
            <person name="Mavromatis K."/>
            <person name="Pagani I."/>
            <person name="Ivanova N."/>
            <person name="Mikhailova N."/>
            <person name="Chertkov O."/>
            <person name="Held B."/>
            <person name="Detter J.C."/>
            <person name="Tapia R."/>
            <person name="Han C."/>
            <person name="Land M."/>
            <person name="Hauser L."/>
            <person name="Markowitz V."/>
            <person name="Cheng J.-F."/>
            <person name="Hugenholtz P."/>
            <person name="Woyke T."/>
            <person name="Wu D."/>
            <person name="Spring S."/>
            <person name="Schroeder M."/>
            <person name="Brambilla E."/>
            <person name="Klenk H.-P."/>
            <person name="Eisen J.A."/>
        </authorList>
    </citation>
    <scope>NUCLEOTIDE SEQUENCE [LARGE SCALE GENOMIC DNA]</scope>
    <source>
        <strain evidence="9">DSM 8271 / FlGlyR</strain>
    </source>
</reference>
<dbReference type="eggNOG" id="COG2265">
    <property type="taxonomic scope" value="Bacteria"/>
</dbReference>
<dbReference type="Gene3D" id="2.40.50.140">
    <property type="entry name" value="Nucleic acid-binding proteins"/>
    <property type="match status" value="1"/>
</dbReference>
<dbReference type="OrthoDB" id="9804590at2"/>
<evidence type="ECO:0000313" key="8">
    <source>
        <dbReference type="EMBL" id="ADY55093.1"/>
    </source>
</evidence>
<dbReference type="AlphaFoldDB" id="F0T0M8"/>
<evidence type="ECO:0000313" key="9">
    <source>
        <dbReference type="Proteomes" id="UP000007488"/>
    </source>
</evidence>
<accession>F0T0M8</accession>
<feature type="active site" evidence="5">
    <location>
        <position position="459"/>
    </location>
</feature>
<feature type="active site" description="Nucleophile" evidence="4">
    <location>
        <position position="459"/>
    </location>
</feature>
<organism evidence="8 9">
    <name type="scientific">Syntrophobotulus glycolicus (strain DSM 8271 / FlGlyR)</name>
    <dbReference type="NCBI Taxonomy" id="645991"/>
    <lineage>
        <taxon>Bacteria</taxon>
        <taxon>Bacillati</taxon>
        <taxon>Bacillota</taxon>
        <taxon>Clostridia</taxon>
        <taxon>Eubacteriales</taxon>
        <taxon>Desulfitobacteriaceae</taxon>
        <taxon>Syntrophobotulus</taxon>
    </lineage>
</organism>
<evidence type="ECO:0000256" key="5">
    <source>
        <dbReference type="PROSITE-ProRule" id="PRU10015"/>
    </source>
</evidence>
<dbReference type="InterPro" id="IPR012340">
    <property type="entry name" value="NA-bd_OB-fold"/>
</dbReference>
<evidence type="ECO:0000259" key="7">
    <source>
        <dbReference type="PROSITE" id="PS50926"/>
    </source>
</evidence>
<dbReference type="SUPFAM" id="SSF50249">
    <property type="entry name" value="Nucleic acid-binding proteins"/>
    <property type="match status" value="1"/>
</dbReference>
<dbReference type="InterPro" id="IPR010280">
    <property type="entry name" value="U5_MeTrfase_fam"/>
</dbReference>